<dbReference type="Pfam" id="PF06602">
    <property type="entry name" value="Myotub-related"/>
    <property type="match status" value="2"/>
</dbReference>
<evidence type="ECO:0000313" key="4">
    <source>
        <dbReference type="EMBL" id="JAP42750.1"/>
    </source>
</evidence>
<sequence>LLIYELSVHSNEEMYRIYQTLNDYCNRENVSLLCALNYKPDFTFEEDGWHIFSLKREFADLLQRGECRISSVNVDYSICPSYPREILTLACISDDLLRESAQFRRDGRFPIITYYHPSKSTYIAVCAEALSVSRVGKTGLEASESSPGEFRSSAGLQTAAAAKCRVDEQLLAALLPASRRGTIIDLRVIQSKKKSSLGIEMDQFNPQWKRLSRPITEPSDIRSIFREFIQAYTRPVSLQQPGSKPPSAMSSLLQFTGGGGGGGSGGGEPTSGHADASPELGAETVEGSVAKVSLKRTTGWLSLLLEALTAAVAAAAALDGQDAAAQQQLQQEKLLCQTAEAATGTAGNGNAELQERLAGMQTQGACVLVLGQQGRDRTLLVSSLVQIILAPGVRTIRGFEALIYRDWLLAGHAFGETCRHSAFSMSLSQRDSPIFLLFLDCVWQIWCQYPSCFEFNEDFLIFLAKHAYVSEFGTFLGNSEQDRENLELASKTISLWSYVNRPEVLANFLNPLYSAPSAGTDGSSASTACWPCLAPQALTVWAEVYQKQLLGTSQNSLAAHRQLLSHLHRDFTDTKLTVRLLRQLVSNLQEEAVSAGLTMARTGA</sequence>
<dbReference type="SUPFAM" id="SSF52799">
    <property type="entry name" value="(Phosphotyrosine protein) phosphatases II"/>
    <property type="match status" value="1"/>
</dbReference>
<dbReference type="InterPro" id="IPR030564">
    <property type="entry name" value="Myotubularin"/>
</dbReference>
<dbReference type="PROSITE" id="PS51339">
    <property type="entry name" value="PPASE_MYOTUBULARIN"/>
    <property type="match status" value="1"/>
</dbReference>
<dbReference type="AlphaFoldDB" id="A0A0X3NUG2"/>
<feature type="compositionally biased region" description="Polar residues" evidence="2">
    <location>
        <begin position="236"/>
        <end position="254"/>
    </location>
</feature>
<dbReference type="PANTHER" id="PTHR10807">
    <property type="entry name" value="MYOTUBULARIN-RELATED"/>
    <property type="match status" value="1"/>
</dbReference>
<feature type="non-terminal residue" evidence="4">
    <location>
        <position position="1"/>
    </location>
</feature>
<dbReference type="GO" id="GO:0046856">
    <property type="term" value="P:phosphatidylinositol dephosphorylation"/>
    <property type="evidence" value="ECO:0007669"/>
    <property type="project" value="TreeGrafter"/>
</dbReference>
<proteinExistence type="inferred from homology"/>
<reference evidence="4" key="1">
    <citation type="submission" date="2016-01" db="EMBL/GenBank/DDBJ databases">
        <title>Reference transcriptome for the parasite Schistocephalus solidus: insights into the molecular evolution of parasitism.</title>
        <authorList>
            <person name="Hebert F.O."/>
            <person name="Grambauer S."/>
            <person name="Barber I."/>
            <person name="Landry C.R."/>
            <person name="Aubin-Horth N."/>
        </authorList>
    </citation>
    <scope>NUCLEOTIDE SEQUENCE</scope>
</reference>
<feature type="domain" description="Myotubularin phosphatase" evidence="3">
    <location>
        <begin position="48"/>
        <end position="545"/>
    </location>
</feature>
<gene>
    <name evidence="4" type="primary">MTMR9</name>
    <name evidence="4" type="ORF">TR99351</name>
</gene>
<dbReference type="GO" id="GO:0010507">
    <property type="term" value="P:negative regulation of autophagy"/>
    <property type="evidence" value="ECO:0007669"/>
    <property type="project" value="TreeGrafter"/>
</dbReference>
<evidence type="ECO:0000256" key="1">
    <source>
        <dbReference type="ARBA" id="ARBA00007471"/>
    </source>
</evidence>
<name>A0A0X3NUG2_SCHSO</name>
<protein>
    <submittedName>
        <fullName evidence="4">Myotubularin-related protein 9</fullName>
    </submittedName>
</protein>
<dbReference type="PANTHER" id="PTHR10807:SF73">
    <property type="entry name" value="LD06050P"/>
    <property type="match status" value="1"/>
</dbReference>
<dbReference type="GO" id="GO:0019903">
    <property type="term" value="F:protein phosphatase binding"/>
    <property type="evidence" value="ECO:0007669"/>
    <property type="project" value="TreeGrafter"/>
</dbReference>
<feature type="compositionally biased region" description="Gly residues" evidence="2">
    <location>
        <begin position="256"/>
        <end position="269"/>
    </location>
</feature>
<dbReference type="EMBL" id="GEEE01020475">
    <property type="protein sequence ID" value="JAP42750.1"/>
    <property type="molecule type" value="Transcribed_RNA"/>
</dbReference>
<dbReference type="GO" id="GO:0106018">
    <property type="term" value="F:phosphatidylinositol-3,5-bisphosphate phosphatase activity"/>
    <property type="evidence" value="ECO:0007669"/>
    <property type="project" value="TreeGrafter"/>
</dbReference>
<comment type="similarity">
    <text evidence="1">Belongs to the protein-tyrosine phosphatase family. Non-receptor class myotubularin subfamily.</text>
</comment>
<dbReference type="InterPro" id="IPR010569">
    <property type="entry name" value="Myotubularin-like_Pase_dom"/>
</dbReference>
<evidence type="ECO:0000256" key="2">
    <source>
        <dbReference type="SAM" id="MobiDB-lite"/>
    </source>
</evidence>
<accession>A0A0X3NUG2</accession>
<evidence type="ECO:0000259" key="3">
    <source>
        <dbReference type="PROSITE" id="PS51339"/>
    </source>
</evidence>
<dbReference type="GO" id="GO:0005737">
    <property type="term" value="C:cytoplasm"/>
    <property type="evidence" value="ECO:0007669"/>
    <property type="project" value="TreeGrafter"/>
</dbReference>
<dbReference type="GO" id="GO:0004438">
    <property type="term" value="F:phosphatidylinositol-3-phosphate phosphatase activity"/>
    <property type="evidence" value="ECO:0007669"/>
    <property type="project" value="TreeGrafter"/>
</dbReference>
<organism evidence="4">
    <name type="scientific">Schistocephalus solidus</name>
    <name type="common">Tapeworm</name>
    <dbReference type="NCBI Taxonomy" id="70667"/>
    <lineage>
        <taxon>Eukaryota</taxon>
        <taxon>Metazoa</taxon>
        <taxon>Spiralia</taxon>
        <taxon>Lophotrochozoa</taxon>
        <taxon>Platyhelminthes</taxon>
        <taxon>Cestoda</taxon>
        <taxon>Eucestoda</taxon>
        <taxon>Diphyllobothriidea</taxon>
        <taxon>Diphyllobothriidae</taxon>
        <taxon>Schistocephalus</taxon>
    </lineage>
</organism>
<feature type="region of interest" description="Disordered" evidence="2">
    <location>
        <begin position="236"/>
        <end position="278"/>
    </location>
</feature>
<dbReference type="InterPro" id="IPR029021">
    <property type="entry name" value="Prot-tyrosine_phosphatase-like"/>
</dbReference>